<dbReference type="SUPFAM" id="SSF52402">
    <property type="entry name" value="Adenine nucleotide alpha hydrolases-like"/>
    <property type="match status" value="1"/>
</dbReference>
<dbReference type="InterPro" id="IPR014730">
    <property type="entry name" value="ETF_a/b_N"/>
</dbReference>
<evidence type="ECO:0000313" key="1">
    <source>
        <dbReference type="EMBL" id="AXN36820.1"/>
    </source>
</evidence>
<accession>A0A0B2XKR1</accession>
<dbReference type="InterPro" id="IPR012255">
    <property type="entry name" value="ETF_b"/>
</dbReference>
<protein>
    <submittedName>
        <fullName evidence="1">Electron transfer flavoprotein beta subunit/FixA family protein</fullName>
    </submittedName>
</protein>
<dbReference type="GO" id="GO:0009055">
    <property type="term" value="F:electron transfer activity"/>
    <property type="evidence" value="ECO:0007669"/>
    <property type="project" value="InterPro"/>
</dbReference>
<dbReference type="PIRSF" id="PIRSF000090">
    <property type="entry name" value="Beta-ETF"/>
    <property type="match status" value="1"/>
</dbReference>
<dbReference type="SMART" id="SM00893">
    <property type="entry name" value="ETF"/>
    <property type="match status" value="1"/>
</dbReference>
<evidence type="ECO:0000313" key="2">
    <source>
        <dbReference type="Proteomes" id="UP000257607"/>
    </source>
</evidence>
<dbReference type="AlphaFoldDB" id="A0A0B2XKR1"/>
<dbReference type="PANTHER" id="PTHR21294">
    <property type="entry name" value="ELECTRON TRANSFER FLAVOPROTEIN BETA-SUBUNIT"/>
    <property type="match status" value="1"/>
</dbReference>
<proteinExistence type="predicted"/>
<dbReference type="Gene3D" id="3.40.50.620">
    <property type="entry name" value="HUPs"/>
    <property type="match status" value="1"/>
</dbReference>
<dbReference type="Pfam" id="PF01012">
    <property type="entry name" value="ETF"/>
    <property type="match status" value="1"/>
</dbReference>
<reference evidence="1 2" key="1">
    <citation type="submission" date="2018-07" db="EMBL/GenBank/DDBJ databases">
        <title>Lactobacillus curvatus genome sequence.</title>
        <authorList>
            <person name="Prechtl R."/>
        </authorList>
    </citation>
    <scope>NUCLEOTIDE SEQUENCE [LARGE SCALE GENOMIC DNA]</scope>
    <source>
        <strain evidence="1 2">TMW 1.1928</strain>
        <plasmid evidence="1 2">p-1.1928_1</plasmid>
    </source>
</reference>
<dbReference type="RefSeq" id="WP_016265834.1">
    <property type="nucleotide sequence ID" value="NZ_CP015494.1"/>
</dbReference>
<keyword evidence="1" id="KW-0614">Plasmid</keyword>
<organism evidence="1 2">
    <name type="scientific">Latilactobacillus curvatus</name>
    <name type="common">Lactobacillus curvatus</name>
    <dbReference type="NCBI Taxonomy" id="28038"/>
    <lineage>
        <taxon>Bacteria</taxon>
        <taxon>Bacillati</taxon>
        <taxon>Bacillota</taxon>
        <taxon>Bacilli</taxon>
        <taxon>Lactobacillales</taxon>
        <taxon>Lactobacillaceae</taxon>
        <taxon>Latilactobacillus</taxon>
    </lineage>
</organism>
<dbReference type="InterPro" id="IPR033948">
    <property type="entry name" value="ETF_beta_N"/>
</dbReference>
<geneLocation type="plasmid" evidence="1 2">
    <name>p-1.1928_1</name>
</geneLocation>
<name>A0A0B2XKR1_LATCU</name>
<gene>
    <name evidence="1" type="ORF">DT351_10715</name>
</gene>
<sequence length="258" mass="28060">MKIVVCIKQVPRSDSVKIDPKTNNMVRDNVEGVINPFDKNAIEEALRIKDQLGGEVILLSMGPDGFMSSLRDGLAMGADQAILLSSRAFGGADTLATGYLISQAIKKIGGVDLVLLGRQAVDADTGQVGPIVAEYLNVPQVTFAEELRFVDEHTLYGQRLLDGATQSVQVTLPAVVTVRSELNTPRYETPVNIQTSFEKPIDVWTEHDLDLDATRIGQAGSPTTVQKVYAPKRESRQTVQLSDDSATAVKELLARIRN</sequence>
<dbReference type="PANTHER" id="PTHR21294:SF17">
    <property type="entry name" value="PROTEIN FIXA"/>
    <property type="match status" value="1"/>
</dbReference>
<dbReference type="EMBL" id="CP031004">
    <property type="protein sequence ID" value="AXN36820.1"/>
    <property type="molecule type" value="Genomic_DNA"/>
</dbReference>
<dbReference type="Proteomes" id="UP000257607">
    <property type="component" value="Plasmid p-1.1928_1"/>
</dbReference>
<dbReference type="InterPro" id="IPR014729">
    <property type="entry name" value="Rossmann-like_a/b/a_fold"/>
</dbReference>
<dbReference type="CDD" id="cd01714">
    <property type="entry name" value="ETF_beta"/>
    <property type="match status" value="1"/>
</dbReference>
<dbReference type="KEGG" id="lcv:FBA2_01385"/>